<accession>A0A7C2K3G5</accession>
<dbReference type="PANTHER" id="PTHR47099">
    <property type="entry name" value="METHYLCOBAMIDE:COM METHYLTRANSFERASE MTBA"/>
    <property type="match status" value="1"/>
</dbReference>
<comment type="caution">
    <text evidence="2">The sequence shown here is derived from an EMBL/GenBank/DDBJ whole genome shotgun (WGS) entry which is preliminary data.</text>
</comment>
<protein>
    <recommendedName>
        <fullName evidence="1">Uroporphyrinogen decarboxylase (URO-D) domain-containing protein</fullName>
    </recommendedName>
</protein>
<feature type="domain" description="Uroporphyrinogen decarboxylase (URO-D)" evidence="1">
    <location>
        <begin position="237"/>
        <end position="437"/>
    </location>
</feature>
<dbReference type="GO" id="GO:0006779">
    <property type="term" value="P:porphyrin-containing compound biosynthetic process"/>
    <property type="evidence" value="ECO:0007669"/>
    <property type="project" value="InterPro"/>
</dbReference>
<dbReference type="AlphaFoldDB" id="A0A7C2K3G5"/>
<dbReference type="EMBL" id="DSOL01000267">
    <property type="protein sequence ID" value="HEN28847.1"/>
    <property type="molecule type" value="Genomic_DNA"/>
</dbReference>
<sequence length="442" mass="51163">MGVEMGFERQQERLKKWSEAEGIFFESEEAKFQYKRRTERFVRAVILQLPDRVPVFLPMGVSFPAYYCGITLKQMMYDYDALEKAWLKVAREFDMDTFGPPVLVHPARVFELIGCRYWVWPGNGLPDDSEIYQYVEDEYLYADEYDELLKDPTDFFLRKLLPRTCSKLSGLKKLKTPKCFLFDPALLVFNLVEDEIQEALETLIDSIRECRIWLQKITKIAEELVQMGYPRLWELIATAPFDFLGDTLRGTKGIFLDMYRQPSKLMEVLDLCADLIIQRIIESSENVIAPFVFIPLHKGYDGFMSPQQYQIFYWPGLKKILCGLINNGLIPWVFAEGNYNQRIELIADDLPKGYMVWHFEHVDMKKAKEILGKKVCIAGNLSPLLVQNGTPEEVERECRILIETCKEGGGYILAGGASVNKAKPENMRAIMKTAEKYGKYIS</sequence>
<evidence type="ECO:0000259" key="1">
    <source>
        <dbReference type="Pfam" id="PF01208"/>
    </source>
</evidence>
<gene>
    <name evidence="2" type="ORF">ENQ77_09445</name>
</gene>
<dbReference type="Gene3D" id="3.20.20.210">
    <property type="match status" value="1"/>
</dbReference>
<dbReference type="InterPro" id="IPR038071">
    <property type="entry name" value="UROD/MetE-like_sf"/>
</dbReference>
<dbReference type="InterPro" id="IPR000257">
    <property type="entry name" value="Uroporphyrinogen_deCOase"/>
</dbReference>
<organism evidence="2">
    <name type="scientific">candidate division WOR-3 bacterium</name>
    <dbReference type="NCBI Taxonomy" id="2052148"/>
    <lineage>
        <taxon>Bacteria</taxon>
        <taxon>Bacteria division WOR-3</taxon>
    </lineage>
</organism>
<dbReference type="GO" id="GO:0004853">
    <property type="term" value="F:uroporphyrinogen decarboxylase activity"/>
    <property type="evidence" value="ECO:0007669"/>
    <property type="project" value="InterPro"/>
</dbReference>
<proteinExistence type="predicted"/>
<reference evidence="2" key="1">
    <citation type="journal article" date="2020" name="mSystems">
        <title>Genome- and Community-Level Interaction Insights into Carbon Utilization and Element Cycling Functions of Hydrothermarchaeota in Hydrothermal Sediment.</title>
        <authorList>
            <person name="Zhou Z."/>
            <person name="Liu Y."/>
            <person name="Xu W."/>
            <person name="Pan J."/>
            <person name="Luo Z.H."/>
            <person name="Li M."/>
        </authorList>
    </citation>
    <scope>NUCLEOTIDE SEQUENCE [LARGE SCALE GENOMIC DNA]</scope>
    <source>
        <strain evidence="2">SpSt-34</strain>
    </source>
</reference>
<dbReference type="Pfam" id="PF01208">
    <property type="entry name" value="URO-D"/>
    <property type="match status" value="1"/>
</dbReference>
<dbReference type="SUPFAM" id="SSF51726">
    <property type="entry name" value="UROD/MetE-like"/>
    <property type="match status" value="1"/>
</dbReference>
<evidence type="ECO:0000313" key="2">
    <source>
        <dbReference type="EMBL" id="HEN28847.1"/>
    </source>
</evidence>
<name>A0A7C2K3G5_UNCW3</name>
<dbReference type="InterPro" id="IPR052024">
    <property type="entry name" value="Methanogen_methyltrans"/>
</dbReference>
<dbReference type="PANTHER" id="PTHR47099:SF1">
    <property type="entry name" value="METHYLCOBAMIDE:COM METHYLTRANSFERASE MTBA"/>
    <property type="match status" value="1"/>
</dbReference>